<evidence type="ECO:0000313" key="2">
    <source>
        <dbReference type="Proteomes" id="UP000239990"/>
    </source>
</evidence>
<reference evidence="1 2" key="1">
    <citation type="submission" date="2018-02" db="EMBL/GenBank/DDBJ databases">
        <title>Draft Genome of Achromobacter spanius stain 6.</title>
        <authorList>
            <person name="Gunasekera T.S."/>
            <person name="Radwan O."/>
            <person name="Ruiz O.N."/>
        </authorList>
    </citation>
    <scope>NUCLEOTIDE SEQUENCE [LARGE SCALE GENOMIC DNA]</scope>
    <source>
        <strain evidence="1 2">6</strain>
    </source>
</reference>
<proteinExistence type="predicted"/>
<dbReference type="EMBL" id="PREU01000004">
    <property type="protein sequence ID" value="PPA76359.1"/>
    <property type="molecule type" value="Genomic_DNA"/>
</dbReference>
<sequence>MKNIETLIDEGGTISIGRLSPLDCVAAASDEHNSLAMLVRREGESLKALIKRLDKAIGLAWSDELFTDEVNGP</sequence>
<gene>
    <name evidence="1" type="ORF">C4E15_11905</name>
</gene>
<protein>
    <submittedName>
        <fullName evidence="1">Uncharacterized protein</fullName>
    </submittedName>
</protein>
<organism evidence="1 2">
    <name type="scientific">Achromobacter spanius</name>
    <dbReference type="NCBI Taxonomy" id="217203"/>
    <lineage>
        <taxon>Bacteria</taxon>
        <taxon>Pseudomonadati</taxon>
        <taxon>Pseudomonadota</taxon>
        <taxon>Betaproteobacteria</taxon>
        <taxon>Burkholderiales</taxon>
        <taxon>Alcaligenaceae</taxon>
        <taxon>Achromobacter</taxon>
    </lineage>
</organism>
<comment type="caution">
    <text evidence="1">The sequence shown here is derived from an EMBL/GenBank/DDBJ whole genome shotgun (WGS) entry which is preliminary data.</text>
</comment>
<dbReference type="RefSeq" id="WP_104143597.1">
    <property type="nucleotide sequence ID" value="NZ_PREU01000004.1"/>
</dbReference>
<dbReference type="AlphaFoldDB" id="A0A2S5GTN5"/>
<evidence type="ECO:0000313" key="1">
    <source>
        <dbReference type="EMBL" id="PPA76359.1"/>
    </source>
</evidence>
<dbReference type="Proteomes" id="UP000239990">
    <property type="component" value="Unassembled WGS sequence"/>
</dbReference>
<name>A0A2S5GTN5_9BURK</name>
<accession>A0A2S5GTN5</accession>
<dbReference type="OrthoDB" id="8854303at2"/>